<dbReference type="PANTHER" id="PTHR33840">
    <property type="match status" value="1"/>
</dbReference>
<dbReference type="InterPro" id="IPR029058">
    <property type="entry name" value="AB_hydrolase_fold"/>
</dbReference>
<feature type="compositionally biased region" description="Basic and acidic residues" evidence="1">
    <location>
        <begin position="350"/>
        <end position="360"/>
    </location>
</feature>
<dbReference type="AlphaFoldDB" id="A0A423WML9"/>
<dbReference type="SUPFAM" id="SSF53474">
    <property type="entry name" value="alpha/beta-Hydrolases"/>
    <property type="match status" value="1"/>
</dbReference>
<dbReference type="InterPro" id="IPR018712">
    <property type="entry name" value="Tle1-like_cat"/>
</dbReference>
<dbReference type="STRING" id="1230097.A0A423WML9"/>
<feature type="region of interest" description="Disordered" evidence="1">
    <location>
        <begin position="344"/>
        <end position="368"/>
    </location>
</feature>
<gene>
    <name evidence="3" type="ORF">VPNG_07445</name>
</gene>
<comment type="caution">
    <text evidence="3">The sequence shown here is derived from an EMBL/GenBank/DDBJ whole genome shotgun (WGS) entry which is preliminary data.</text>
</comment>
<dbReference type="InParanoid" id="A0A423WML9"/>
<feature type="domain" description="T6SS Phospholipase effector Tle1-like catalytic" evidence="2">
    <location>
        <begin position="20"/>
        <end position="313"/>
    </location>
</feature>
<dbReference type="EMBL" id="LKEB01000047">
    <property type="protein sequence ID" value="ROW04651.1"/>
    <property type="molecule type" value="Genomic_DNA"/>
</dbReference>
<protein>
    <recommendedName>
        <fullName evidence="2">T6SS Phospholipase effector Tle1-like catalytic domain-containing protein</fullName>
    </recommendedName>
</protein>
<evidence type="ECO:0000259" key="2">
    <source>
        <dbReference type="Pfam" id="PF09994"/>
    </source>
</evidence>
<organism evidence="3 4">
    <name type="scientific">Cytospora leucostoma</name>
    <dbReference type="NCBI Taxonomy" id="1230097"/>
    <lineage>
        <taxon>Eukaryota</taxon>
        <taxon>Fungi</taxon>
        <taxon>Dikarya</taxon>
        <taxon>Ascomycota</taxon>
        <taxon>Pezizomycotina</taxon>
        <taxon>Sordariomycetes</taxon>
        <taxon>Sordariomycetidae</taxon>
        <taxon>Diaporthales</taxon>
        <taxon>Cytosporaceae</taxon>
        <taxon>Cytospora</taxon>
    </lineage>
</organism>
<dbReference type="Pfam" id="PF09994">
    <property type="entry name" value="T6SS_Tle1-like_cat"/>
    <property type="match status" value="1"/>
</dbReference>
<proteinExistence type="predicted"/>
<reference evidence="3 4" key="1">
    <citation type="submission" date="2015-09" db="EMBL/GenBank/DDBJ databases">
        <title>Host preference determinants of Valsa canker pathogens revealed by comparative genomics.</title>
        <authorList>
            <person name="Yin Z."/>
            <person name="Huang L."/>
        </authorList>
    </citation>
    <scope>NUCLEOTIDE SEQUENCE [LARGE SCALE GENOMIC DNA]</scope>
    <source>
        <strain evidence="3 4">SXYLt</strain>
    </source>
</reference>
<dbReference type="PANTHER" id="PTHR33840:SF1">
    <property type="entry name" value="TLE1 PHOSPHOLIPASE DOMAIN-CONTAINING PROTEIN"/>
    <property type="match status" value="1"/>
</dbReference>
<evidence type="ECO:0000256" key="1">
    <source>
        <dbReference type="SAM" id="MobiDB-lite"/>
    </source>
</evidence>
<evidence type="ECO:0000313" key="3">
    <source>
        <dbReference type="EMBL" id="ROW04651.1"/>
    </source>
</evidence>
<sequence length="538" mass="59433">MSTSKQHQTRAASPPHNQKKRIIVCCDGTWMNSDKGWDKGKPQPPSNVTRLARSFKRGCSDGNVQIVNYQSGVGTGEKDAVAGGAFGGGIAEHIRESYSFICANYVDGDEIILIGFSRGSFTARSIAGMIGNIGLLTREGMDFFFPIFKDMQNWQTKKYKDPFPNAPFANKPMGDNAAEDYRRLLLEHGFTRVYEGGGHGKLITIKAVAVFDTVGSLGIPAVAWAQKIGFSHTTSELRFYDTALSDRIENAFHALALDEPRPPFSPSLWERPASNKGATNLRQVWFPGNHGNVGGGWPDQGIANISMSWMMDQLTSVGVEFDAGSIRRMLADTEKYYQNHPMAKSVPTKEAPKPKADSPKAVKKVKGKVPDGIKAKAKKVIPSTYYKWANDTIVESNHPIRPWGTGALLRAHSPVYTLSGTIVRSPGMYHKLNAYNGKELPEYLEDTCEQIHPSVRIRLAVRGLGLDDKQQWGADALIDAGWGKENLPNKILYEAEMGHYEKRILELAGGRPNILEYVESMKLEDIAAFASKKARKLE</sequence>
<dbReference type="Proteomes" id="UP000285146">
    <property type="component" value="Unassembled WGS sequence"/>
</dbReference>
<accession>A0A423WML9</accession>
<name>A0A423WML9_9PEZI</name>
<keyword evidence="4" id="KW-1185">Reference proteome</keyword>
<evidence type="ECO:0000313" key="4">
    <source>
        <dbReference type="Proteomes" id="UP000285146"/>
    </source>
</evidence>
<dbReference type="OrthoDB" id="3057168at2759"/>